<dbReference type="InterPro" id="IPR058594">
    <property type="entry name" value="PB1-like_dom_pln"/>
</dbReference>
<dbReference type="Pfam" id="PF26130">
    <property type="entry name" value="PB1-like"/>
    <property type="match status" value="1"/>
</dbReference>
<dbReference type="EMBL" id="CM003374">
    <property type="protein sequence ID" value="KOM40534.1"/>
    <property type="molecule type" value="Genomic_DNA"/>
</dbReference>
<dbReference type="Gramene" id="KOM40534">
    <property type="protein sequence ID" value="KOM40534"/>
    <property type="gene ID" value="LR48_Vigan04g073200"/>
</dbReference>
<feature type="compositionally biased region" description="Acidic residues" evidence="1">
    <location>
        <begin position="88"/>
        <end position="97"/>
    </location>
</feature>
<dbReference type="AlphaFoldDB" id="A0A0L9UDD7"/>
<evidence type="ECO:0000313" key="3">
    <source>
        <dbReference type="EMBL" id="KOM40534.1"/>
    </source>
</evidence>
<proteinExistence type="predicted"/>
<reference evidence="4" key="1">
    <citation type="journal article" date="2015" name="Proc. Natl. Acad. Sci. U.S.A.">
        <title>Genome sequencing of adzuki bean (Vigna angularis) provides insight into high starch and low fat accumulation and domestication.</title>
        <authorList>
            <person name="Yang K."/>
            <person name="Tian Z."/>
            <person name="Chen C."/>
            <person name="Luo L."/>
            <person name="Zhao B."/>
            <person name="Wang Z."/>
            <person name="Yu L."/>
            <person name="Li Y."/>
            <person name="Sun Y."/>
            <person name="Li W."/>
            <person name="Chen Y."/>
            <person name="Li Y."/>
            <person name="Zhang Y."/>
            <person name="Ai D."/>
            <person name="Zhao J."/>
            <person name="Shang C."/>
            <person name="Ma Y."/>
            <person name="Wu B."/>
            <person name="Wang M."/>
            <person name="Gao L."/>
            <person name="Sun D."/>
            <person name="Zhang P."/>
            <person name="Guo F."/>
            <person name="Wang W."/>
            <person name="Li Y."/>
            <person name="Wang J."/>
            <person name="Varshney R.K."/>
            <person name="Wang J."/>
            <person name="Ling H.Q."/>
            <person name="Wan P."/>
        </authorList>
    </citation>
    <scope>NUCLEOTIDE SEQUENCE</scope>
    <source>
        <strain evidence="4">cv. Jingnong 6</strain>
    </source>
</reference>
<feature type="domain" description="PB1-like" evidence="2">
    <location>
        <begin position="1"/>
        <end position="52"/>
    </location>
</feature>
<name>A0A0L9UDD7_PHAAN</name>
<protein>
    <recommendedName>
        <fullName evidence="2">PB1-like domain-containing protein</fullName>
    </recommendedName>
</protein>
<accession>A0A0L9UDD7</accession>
<dbReference type="Proteomes" id="UP000053144">
    <property type="component" value="Chromosome 4"/>
</dbReference>
<feature type="region of interest" description="Disordered" evidence="1">
    <location>
        <begin position="60"/>
        <end position="97"/>
    </location>
</feature>
<organism evidence="3 4">
    <name type="scientific">Phaseolus angularis</name>
    <name type="common">Azuki bean</name>
    <name type="synonym">Vigna angularis</name>
    <dbReference type="NCBI Taxonomy" id="3914"/>
    <lineage>
        <taxon>Eukaryota</taxon>
        <taxon>Viridiplantae</taxon>
        <taxon>Streptophyta</taxon>
        <taxon>Embryophyta</taxon>
        <taxon>Tracheophyta</taxon>
        <taxon>Spermatophyta</taxon>
        <taxon>Magnoliopsida</taxon>
        <taxon>eudicotyledons</taxon>
        <taxon>Gunneridae</taxon>
        <taxon>Pentapetalae</taxon>
        <taxon>rosids</taxon>
        <taxon>fabids</taxon>
        <taxon>Fabales</taxon>
        <taxon>Fabaceae</taxon>
        <taxon>Papilionoideae</taxon>
        <taxon>50 kb inversion clade</taxon>
        <taxon>NPAAA clade</taxon>
        <taxon>indigoferoid/millettioid clade</taxon>
        <taxon>Phaseoleae</taxon>
        <taxon>Vigna</taxon>
    </lineage>
</organism>
<evidence type="ECO:0000259" key="2">
    <source>
        <dbReference type="Pfam" id="PF26130"/>
    </source>
</evidence>
<evidence type="ECO:0000313" key="4">
    <source>
        <dbReference type="Proteomes" id="UP000053144"/>
    </source>
</evidence>
<evidence type="ECO:0000256" key="1">
    <source>
        <dbReference type="SAM" id="MobiDB-lite"/>
    </source>
</evidence>
<gene>
    <name evidence="3" type="ORF">LR48_Vigan04g073200</name>
</gene>
<sequence length="97" mass="10577">MDETIECVFQHGGKFINHGTLKYVGKTTTLSFDPDMWSYFVFVSVVKGLGYVGKRDGDGVEHVNEGEEDGDGIQVQGEGDGVEQVHEGEEDGDGVEH</sequence>